<accession>A0A286P3K5</accession>
<dbReference type="SUPFAM" id="SSF56784">
    <property type="entry name" value="HAD-like"/>
    <property type="match status" value="1"/>
</dbReference>
<name>A0A286P3K5_9GAMM</name>
<evidence type="ECO:0000313" key="2">
    <source>
        <dbReference type="Proteomes" id="UP000266313"/>
    </source>
</evidence>
<gene>
    <name evidence="1" type="ORF">sS8_0259</name>
</gene>
<dbReference type="Gene3D" id="3.40.50.1000">
    <property type="entry name" value="HAD superfamily/HAD-like"/>
    <property type="match status" value="1"/>
</dbReference>
<dbReference type="CDD" id="cd01427">
    <property type="entry name" value="HAD_like"/>
    <property type="match status" value="1"/>
</dbReference>
<dbReference type="InterPro" id="IPR036412">
    <property type="entry name" value="HAD-like_sf"/>
</dbReference>
<evidence type="ECO:0000313" key="1">
    <source>
        <dbReference type="EMBL" id="BBA32227.1"/>
    </source>
</evidence>
<evidence type="ECO:0008006" key="3">
    <source>
        <dbReference type="Google" id="ProtNLM"/>
    </source>
</evidence>
<dbReference type="KEGG" id="mmai:sS8_0259"/>
<proteinExistence type="predicted"/>
<dbReference type="EMBL" id="AP017928">
    <property type="protein sequence ID" value="BBA32227.1"/>
    <property type="molecule type" value="Genomic_DNA"/>
</dbReference>
<dbReference type="AlphaFoldDB" id="A0A286P3K5"/>
<protein>
    <recommendedName>
        <fullName evidence="3">Phosphoserine phosphatase</fullName>
    </recommendedName>
</protein>
<reference evidence="1 2" key="1">
    <citation type="submission" date="2016-12" db="EMBL/GenBank/DDBJ databases">
        <title>Genome sequencing of Methylocaldum marinum.</title>
        <authorList>
            <person name="Takeuchi M."/>
            <person name="Kamagata Y."/>
            <person name="Hiraoka S."/>
            <person name="Oshima K."/>
            <person name="Hattori M."/>
            <person name="Iwasaki W."/>
        </authorList>
    </citation>
    <scope>NUCLEOTIDE SEQUENCE [LARGE SCALE GENOMIC DNA]</scope>
    <source>
        <strain evidence="1 2">S8</strain>
    </source>
</reference>
<organism evidence="1 2">
    <name type="scientific">Methylocaldum marinum</name>
    <dbReference type="NCBI Taxonomy" id="1432792"/>
    <lineage>
        <taxon>Bacteria</taxon>
        <taxon>Pseudomonadati</taxon>
        <taxon>Pseudomonadota</taxon>
        <taxon>Gammaproteobacteria</taxon>
        <taxon>Methylococcales</taxon>
        <taxon>Methylococcaceae</taxon>
        <taxon>Methylocaldum</taxon>
    </lineage>
</organism>
<sequence>MLKAVVCDIGHVIARGSILNVVLAEIGRHDCAKKLYDAQRFYTCSTAEFDSWVREVIEEKIAALQGLSFRELKPLLSHVSMTPCFDDFIRRTGQLGLPVLLVGAVPAMIARLLLQLWNIEHPHVSVMGTELIIDNERIAGVRSVCTPTKKLEAVERWLELNGIESEDAIYIGDSVGDLIVMSSFPKRNRIAINASIQWVRAFCNYCVEDSFSEIAAVVEALTLGENRAS</sequence>
<keyword evidence="2" id="KW-1185">Reference proteome</keyword>
<dbReference type="Proteomes" id="UP000266313">
    <property type="component" value="Chromosome"/>
</dbReference>
<dbReference type="InterPro" id="IPR023214">
    <property type="entry name" value="HAD_sf"/>
</dbReference>
<dbReference type="RefSeq" id="WP_119628058.1">
    <property type="nucleotide sequence ID" value="NZ_AP017928.1"/>
</dbReference>